<evidence type="ECO:0000256" key="4">
    <source>
        <dbReference type="ARBA" id="ARBA00023136"/>
    </source>
</evidence>
<dbReference type="PROSITE" id="PS50895">
    <property type="entry name" value="SURF1"/>
    <property type="match status" value="1"/>
</dbReference>
<dbReference type="GO" id="GO:0005743">
    <property type="term" value="C:mitochondrial inner membrane"/>
    <property type="evidence" value="ECO:0007669"/>
    <property type="project" value="UniProtKB-SubCell"/>
</dbReference>
<evidence type="ECO:0000256" key="6">
    <source>
        <dbReference type="SAM" id="MobiDB-lite"/>
    </source>
</evidence>
<dbReference type="InParanoid" id="A0A136J9H3"/>
<feature type="transmembrane region" description="Helical" evidence="5">
    <location>
        <begin position="115"/>
        <end position="133"/>
    </location>
</feature>
<comment type="function">
    <text evidence="5">Probably involved in the biogenesis of the COX complex.</text>
</comment>
<evidence type="ECO:0000313" key="7">
    <source>
        <dbReference type="EMBL" id="KXJ93708.1"/>
    </source>
</evidence>
<reference evidence="8" key="1">
    <citation type="submission" date="2016-02" db="EMBL/GenBank/DDBJ databases">
        <title>Draft genome sequence of Microdochium bolleyi, a fungal endophyte of beachgrass.</title>
        <authorList>
            <consortium name="DOE Joint Genome Institute"/>
            <person name="David A.S."/>
            <person name="May G."/>
            <person name="Haridas S."/>
            <person name="Lim J."/>
            <person name="Wang M."/>
            <person name="Labutti K."/>
            <person name="Lipzen A."/>
            <person name="Barry K."/>
            <person name="Grigoriev I.V."/>
        </authorList>
    </citation>
    <scope>NUCLEOTIDE SEQUENCE [LARGE SCALE GENOMIC DNA]</scope>
    <source>
        <strain evidence="8">J235TASD1</strain>
    </source>
</reference>
<dbReference type="GO" id="GO:0033617">
    <property type="term" value="P:mitochondrial respiratory chain complex IV assembly"/>
    <property type="evidence" value="ECO:0007669"/>
    <property type="project" value="TreeGrafter"/>
</dbReference>
<feature type="compositionally biased region" description="Polar residues" evidence="6">
    <location>
        <begin position="55"/>
        <end position="70"/>
    </location>
</feature>
<evidence type="ECO:0000256" key="2">
    <source>
        <dbReference type="ARBA" id="ARBA00022692"/>
    </source>
</evidence>
<dbReference type="Pfam" id="PF02104">
    <property type="entry name" value="SURF1"/>
    <property type="match status" value="1"/>
</dbReference>
<dbReference type="Proteomes" id="UP000070501">
    <property type="component" value="Unassembled WGS sequence"/>
</dbReference>
<dbReference type="OrthoDB" id="10040024at2759"/>
<evidence type="ECO:0000256" key="1">
    <source>
        <dbReference type="ARBA" id="ARBA00004370"/>
    </source>
</evidence>
<feature type="transmembrane region" description="Helical" evidence="5">
    <location>
        <begin position="327"/>
        <end position="346"/>
    </location>
</feature>
<protein>
    <recommendedName>
        <fullName evidence="5">SURF1-like protein</fullName>
    </recommendedName>
</protein>
<evidence type="ECO:0000256" key="5">
    <source>
        <dbReference type="RuleBase" id="RU363076"/>
    </source>
</evidence>
<comment type="subcellular location">
    <subcellularLocation>
        <location evidence="1">Membrane</location>
    </subcellularLocation>
    <subcellularLocation>
        <location evidence="5">Mitochondrion inner membrane</location>
        <topology evidence="5">Multi-pass membrane protein</topology>
    </subcellularLocation>
</comment>
<feature type="region of interest" description="Disordered" evidence="6">
    <location>
        <begin position="20"/>
        <end position="98"/>
    </location>
</feature>
<dbReference type="STRING" id="196109.A0A136J9H3"/>
<proteinExistence type="inferred from homology"/>
<dbReference type="CDD" id="cd06662">
    <property type="entry name" value="SURF1"/>
    <property type="match status" value="1"/>
</dbReference>
<sequence length="364" mass="41108">MNSSWVTRQLARRVEASLGQAAANQCRNSSSSAAARTTTQRARQPSPRKPSSSSLRGLTTTQSPNSTTRCFSHARPRRAANNEPRQAADDPNFSSILDNPPELVRAGGKRHGPGLIILAIIPITALVLGTWQVQRLGWKTELIAKFEDRLVRDPLPLPPRIDPEAIHDFDFRRVVAKGRYRHDLEMLVGPRMFDGEQGFMVVTPLEREGGRGGEDTATVLVNRGWISKTLRDQRNRHPSALPRGEVTVEGLLREPWKKNMFTPENRPDLNEFYFPDVKQMAALTGSQAVWVEQTMEPGLMQVLDYQNKGIPIGRAPEVNLRNNHAQYIFTWYGLAVATSIMFYMVVKKPPTDVARRVRQNKEWR</sequence>
<keyword evidence="4 5" id="KW-0472">Membrane</keyword>
<dbReference type="AlphaFoldDB" id="A0A136J9H3"/>
<evidence type="ECO:0000256" key="3">
    <source>
        <dbReference type="ARBA" id="ARBA00022989"/>
    </source>
</evidence>
<keyword evidence="8" id="KW-1185">Reference proteome</keyword>
<keyword evidence="3 5" id="KW-1133">Transmembrane helix</keyword>
<name>A0A136J9H3_9PEZI</name>
<dbReference type="EMBL" id="KQ964247">
    <property type="protein sequence ID" value="KXJ93708.1"/>
    <property type="molecule type" value="Genomic_DNA"/>
</dbReference>
<organism evidence="7 8">
    <name type="scientific">Microdochium bolleyi</name>
    <dbReference type="NCBI Taxonomy" id="196109"/>
    <lineage>
        <taxon>Eukaryota</taxon>
        <taxon>Fungi</taxon>
        <taxon>Dikarya</taxon>
        <taxon>Ascomycota</taxon>
        <taxon>Pezizomycotina</taxon>
        <taxon>Sordariomycetes</taxon>
        <taxon>Xylariomycetidae</taxon>
        <taxon>Xylariales</taxon>
        <taxon>Microdochiaceae</taxon>
        <taxon>Microdochium</taxon>
    </lineage>
</organism>
<gene>
    <name evidence="7" type="ORF">Micbo1qcDRAFT_144623</name>
</gene>
<accession>A0A136J9H3</accession>
<keyword evidence="5" id="KW-0999">Mitochondrion inner membrane</keyword>
<keyword evidence="5" id="KW-0496">Mitochondrion</keyword>
<comment type="similarity">
    <text evidence="5">Belongs to the SURF1 family.</text>
</comment>
<dbReference type="InterPro" id="IPR002994">
    <property type="entry name" value="Surf1/Shy1"/>
</dbReference>
<keyword evidence="2 5" id="KW-0812">Transmembrane</keyword>
<dbReference type="FunCoup" id="A0A136J9H3">
    <property type="interactions" value="339"/>
</dbReference>
<evidence type="ECO:0000313" key="8">
    <source>
        <dbReference type="Proteomes" id="UP000070501"/>
    </source>
</evidence>
<feature type="compositionally biased region" description="Low complexity" evidence="6">
    <location>
        <begin position="20"/>
        <end position="54"/>
    </location>
</feature>
<dbReference type="PANTHER" id="PTHR23427">
    <property type="entry name" value="SURFEIT LOCUS PROTEIN"/>
    <property type="match status" value="1"/>
</dbReference>
<dbReference type="PANTHER" id="PTHR23427:SF2">
    <property type="entry name" value="SURFEIT LOCUS PROTEIN 1"/>
    <property type="match status" value="1"/>
</dbReference>
<dbReference type="InterPro" id="IPR045214">
    <property type="entry name" value="Surf1/Surf4"/>
</dbReference>